<reference evidence="1 2" key="1">
    <citation type="journal article" date="2015" name="Nat. Commun.">
        <title>Lucilia cuprina genome unlocks parasitic fly biology to underpin future interventions.</title>
        <authorList>
            <person name="Anstead C.A."/>
            <person name="Korhonen P.K."/>
            <person name="Young N.D."/>
            <person name="Hall R.S."/>
            <person name="Jex A.R."/>
            <person name="Murali S.C."/>
            <person name="Hughes D.S."/>
            <person name="Lee S.F."/>
            <person name="Perry T."/>
            <person name="Stroehlein A.J."/>
            <person name="Ansell B.R."/>
            <person name="Breugelmans B."/>
            <person name="Hofmann A."/>
            <person name="Qu J."/>
            <person name="Dugan S."/>
            <person name="Lee S.L."/>
            <person name="Chao H."/>
            <person name="Dinh H."/>
            <person name="Han Y."/>
            <person name="Doddapaneni H.V."/>
            <person name="Worley K.C."/>
            <person name="Muzny D.M."/>
            <person name="Ioannidis P."/>
            <person name="Waterhouse R.M."/>
            <person name="Zdobnov E.M."/>
            <person name="James P.J."/>
            <person name="Bagnall N.H."/>
            <person name="Kotze A.C."/>
            <person name="Gibbs R.A."/>
            <person name="Richards S."/>
            <person name="Batterham P."/>
            <person name="Gasser R.B."/>
        </authorList>
    </citation>
    <scope>NUCLEOTIDE SEQUENCE [LARGE SCALE GENOMIC DNA]</scope>
    <source>
        <strain evidence="1 2">LS</strain>
        <tissue evidence="1">Full body</tissue>
    </source>
</reference>
<organism evidence="1 2">
    <name type="scientific">Lucilia cuprina</name>
    <name type="common">Green bottle fly</name>
    <name type="synonym">Australian sheep blowfly</name>
    <dbReference type="NCBI Taxonomy" id="7375"/>
    <lineage>
        <taxon>Eukaryota</taxon>
        <taxon>Metazoa</taxon>
        <taxon>Ecdysozoa</taxon>
        <taxon>Arthropoda</taxon>
        <taxon>Hexapoda</taxon>
        <taxon>Insecta</taxon>
        <taxon>Pterygota</taxon>
        <taxon>Neoptera</taxon>
        <taxon>Endopterygota</taxon>
        <taxon>Diptera</taxon>
        <taxon>Brachycera</taxon>
        <taxon>Muscomorpha</taxon>
        <taxon>Oestroidea</taxon>
        <taxon>Calliphoridae</taxon>
        <taxon>Luciliinae</taxon>
        <taxon>Lucilia</taxon>
    </lineage>
</organism>
<evidence type="ECO:0000313" key="2">
    <source>
        <dbReference type="Proteomes" id="UP000037069"/>
    </source>
</evidence>
<keyword evidence="2" id="KW-1185">Reference proteome</keyword>
<protein>
    <submittedName>
        <fullName evidence="1">Uncharacterized protein</fullName>
    </submittedName>
</protein>
<dbReference type="EMBL" id="JRES01000544">
    <property type="protein sequence ID" value="KNC30287.1"/>
    <property type="molecule type" value="Genomic_DNA"/>
</dbReference>
<accession>A0A0L0CDJ1</accession>
<proteinExistence type="predicted"/>
<evidence type="ECO:0000313" key="1">
    <source>
        <dbReference type="EMBL" id="KNC30287.1"/>
    </source>
</evidence>
<gene>
    <name evidence="1" type="ORF">FF38_08004</name>
</gene>
<dbReference type="Proteomes" id="UP000037069">
    <property type="component" value="Unassembled WGS sequence"/>
</dbReference>
<dbReference type="AlphaFoldDB" id="A0A0L0CDJ1"/>
<sequence>MWGVLLRVVLAGSGTRNMKESKKLLVVQINLETSWETFNDSVESVLAQRALNNHLLKPCTQNYAQNREKLKKNLGSPVSRIVSYADDVVILVKGKLLSTISDLETALGKLSLLAKIRDWMLILVKRYWYYLPEVNEADFNLELNRQNIKY</sequence>
<comment type="caution">
    <text evidence="1">The sequence shown here is derived from an EMBL/GenBank/DDBJ whole genome shotgun (WGS) entry which is preliminary data.</text>
</comment>
<name>A0A0L0CDJ1_LUCCU</name>